<organism evidence="9 10">
    <name type="scientific">Promicromonospora aerolata</name>
    <dbReference type="NCBI Taxonomy" id="195749"/>
    <lineage>
        <taxon>Bacteria</taxon>
        <taxon>Bacillati</taxon>
        <taxon>Actinomycetota</taxon>
        <taxon>Actinomycetes</taxon>
        <taxon>Micrococcales</taxon>
        <taxon>Promicromonosporaceae</taxon>
        <taxon>Promicromonospora</taxon>
    </lineage>
</organism>
<feature type="compositionally biased region" description="Low complexity" evidence="6">
    <location>
        <begin position="36"/>
        <end position="59"/>
    </location>
</feature>
<keyword evidence="5 7" id="KW-0472">Membrane</keyword>
<feature type="compositionally biased region" description="Pro residues" evidence="6">
    <location>
        <begin position="221"/>
        <end position="239"/>
    </location>
</feature>
<comment type="caution">
    <text evidence="9">The sequence shown here is derived from an EMBL/GenBank/DDBJ whole genome shotgun (WGS) entry which is preliminary data.</text>
</comment>
<feature type="transmembrane region" description="Helical" evidence="7">
    <location>
        <begin position="140"/>
        <end position="162"/>
    </location>
</feature>
<dbReference type="EMBL" id="JBHUHF010000001">
    <property type="protein sequence ID" value="MFD2026455.1"/>
    <property type="molecule type" value="Genomic_DNA"/>
</dbReference>
<dbReference type="Proteomes" id="UP001597338">
    <property type="component" value="Unassembled WGS sequence"/>
</dbReference>
<evidence type="ECO:0000256" key="5">
    <source>
        <dbReference type="ARBA" id="ARBA00023136"/>
    </source>
</evidence>
<evidence type="ECO:0000256" key="6">
    <source>
        <dbReference type="SAM" id="MobiDB-lite"/>
    </source>
</evidence>
<evidence type="ECO:0000256" key="3">
    <source>
        <dbReference type="ARBA" id="ARBA00022692"/>
    </source>
</evidence>
<evidence type="ECO:0000256" key="4">
    <source>
        <dbReference type="ARBA" id="ARBA00022989"/>
    </source>
</evidence>
<keyword evidence="10" id="KW-1185">Reference proteome</keyword>
<sequence length="572" mass="58132">MSTDETRPEGATSEPGGSADAEPASAGPAGPDANHAGPAFEPADPAADPAVEPAPVAAGQRPYPESGFFASIRRGLFPRSEQRWVGGVAGGVAERIGWDPLLVRGLLIVSFFLGGLGLILYGVGWALLPERDGRIHLQEAARGNFDVAMLGSVAVFLMGFAWGGPLGSWGGAELQLLSFLFWFAVAGAVVYLIVQGVQRQRDNNAARRTGAGPGTGGVPAPGVPAPGTPAPGTPAPGTPDAPGAPRAAGPGHPTASGFDAPQRPGEPGAPAPFTPAPSVDYRRSDGLVYATGAGPAPYRQTQAPYRSGPAPVGSPAYTPPPARAHRGPGGTTVGITMGVILLAGALLLAMYRLNGTDLPGGAGFASAWLGIGTVVLGIAIFFSAMRGRSSGLLGFFAIVAMLFGLTYVAVAGAAGPRWVDDAVTSGREIEELMNEPNYPGAATITEGTVTVQTAREAENGFYVRWGDPVIDLSELDLSTVEPGDPVVVPIQLGAGQTVVMVPADTAVEANAYVAAGALQWNVDDQDRAASGVASDNYFASDEVGDDGAVLSLDIEVGAGEVIVSEIKSGSTQ</sequence>
<keyword evidence="2" id="KW-1003">Cell membrane</keyword>
<evidence type="ECO:0000259" key="8">
    <source>
        <dbReference type="Pfam" id="PF04024"/>
    </source>
</evidence>
<gene>
    <name evidence="9" type="ORF">ACFSL2_13130</name>
</gene>
<dbReference type="RefSeq" id="WP_377198297.1">
    <property type="nucleotide sequence ID" value="NZ_JBHUHF010000001.1"/>
</dbReference>
<feature type="region of interest" description="Disordered" evidence="6">
    <location>
        <begin position="202"/>
        <end position="277"/>
    </location>
</feature>
<evidence type="ECO:0000256" key="7">
    <source>
        <dbReference type="SAM" id="Phobius"/>
    </source>
</evidence>
<dbReference type="Pfam" id="PF04024">
    <property type="entry name" value="PspC"/>
    <property type="match status" value="1"/>
</dbReference>
<accession>A0ABW4VAU9</accession>
<feature type="compositionally biased region" description="Low complexity" evidence="6">
    <location>
        <begin position="240"/>
        <end position="255"/>
    </location>
</feature>
<feature type="transmembrane region" description="Helical" evidence="7">
    <location>
        <begin position="174"/>
        <end position="194"/>
    </location>
</feature>
<evidence type="ECO:0000256" key="1">
    <source>
        <dbReference type="ARBA" id="ARBA00004162"/>
    </source>
</evidence>
<feature type="transmembrane region" description="Helical" evidence="7">
    <location>
        <begin position="392"/>
        <end position="414"/>
    </location>
</feature>
<dbReference type="InterPro" id="IPR007168">
    <property type="entry name" value="Phageshock_PspC_N"/>
</dbReference>
<feature type="region of interest" description="Disordered" evidence="6">
    <location>
        <begin position="1"/>
        <end position="59"/>
    </location>
</feature>
<feature type="transmembrane region" description="Helical" evidence="7">
    <location>
        <begin position="106"/>
        <end position="128"/>
    </location>
</feature>
<dbReference type="InterPro" id="IPR052027">
    <property type="entry name" value="PspC"/>
</dbReference>
<feature type="transmembrane region" description="Helical" evidence="7">
    <location>
        <begin position="365"/>
        <end position="385"/>
    </location>
</feature>
<proteinExistence type="predicted"/>
<keyword evidence="3 7" id="KW-0812">Transmembrane</keyword>
<evidence type="ECO:0000313" key="10">
    <source>
        <dbReference type="Proteomes" id="UP001597338"/>
    </source>
</evidence>
<dbReference type="PANTHER" id="PTHR33885">
    <property type="entry name" value="PHAGE SHOCK PROTEIN C"/>
    <property type="match status" value="1"/>
</dbReference>
<name>A0ABW4VAU9_9MICO</name>
<protein>
    <submittedName>
        <fullName evidence="9">PspC domain-containing protein</fullName>
    </submittedName>
</protein>
<evidence type="ECO:0000256" key="2">
    <source>
        <dbReference type="ARBA" id="ARBA00022475"/>
    </source>
</evidence>
<feature type="domain" description="Phage shock protein PspC N-terminal" evidence="8">
    <location>
        <begin position="79"/>
        <end position="130"/>
    </location>
</feature>
<dbReference type="PANTHER" id="PTHR33885:SF3">
    <property type="entry name" value="PHAGE SHOCK PROTEIN C"/>
    <property type="match status" value="1"/>
</dbReference>
<reference evidence="10" key="1">
    <citation type="journal article" date="2019" name="Int. J. Syst. Evol. Microbiol.">
        <title>The Global Catalogue of Microorganisms (GCM) 10K type strain sequencing project: providing services to taxonomists for standard genome sequencing and annotation.</title>
        <authorList>
            <consortium name="The Broad Institute Genomics Platform"/>
            <consortium name="The Broad Institute Genome Sequencing Center for Infectious Disease"/>
            <person name="Wu L."/>
            <person name="Ma J."/>
        </authorList>
    </citation>
    <scope>NUCLEOTIDE SEQUENCE [LARGE SCALE GENOMIC DNA]</scope>
    <source>
        <strain evidence="10">CCM 7043</strain>
    </source>
</reference>
<comment type="subcellular location">
    <subcellularLocation>
        <location evidence="1">Cell membrane</location>
        <topology evidence="1">Single-pass membrane protein</topology>
    </subcellularLocation>
</comment>
<feature type="transmembrane region" description="Helical" evidence="7">
    <location>
        <begin position="333"/>
        <end position="353"/>
    </location>
</feature>
<keyword evidence="4 7" id="KW-1133">Transmembrane helix</keyword>
<evidence type="ECO:0000313" key="9">
    <source>
        <dbReference type="EMBL" id="MFD2026455.1"/>
    </source>
</evidence>